<evidence type="ECO:0000313" key="4">
    <source>
        <dbReference type="EMBL" id="NHK27767.1"/>
    </source>
</evidence>
<keyword evidence="6" id="KW-1185">Reference proteome</keyword>
<proteinExistence type="predicted"/>
<evidence type="ECO:0000256" key="1">
    <source>
        <dbReference type="SAM" id="SignalP"/>
    </source>
</evidence>
<evidence type="ECO:0000313" key="6">
    <source>
        <dbReference type="Proteomes" id="UP000818603"/>
    </source>
</evidence>
<name>A0A8J3ER66_9PROT</name>
<dbReference type="Gene3D" id="1.10.530.10">
    <property type="match status" value="1"/>
</dbReference>
<dbReference type="SUPFAM" id="SSF53955">
    <property type="entry name" value="Lysozyme-like"/>
    <property type="match status" value="1"/>
</dbReference>
<feature type="domain" description="Transglycosylase SLT" evidence="2">
    <location>
        <begin position="9"/>
        <end position="191"/>
    </location>
</feature>
<evidence type="ECO:0000313" key="5">
    <source>
        <dbReference type="Proteomes" id="UP000621856"/>
    </source>
</evidence>
<dbReference type="Pfam" id="PF19489">
    <property type="entry name" value="SLT_4"/>
    <property type="match status" value="1"/>
</dbReference>
<dbReference type="PROSITE" id="PS51257">
    <property type="entry name" value="PROKAR_LIPOPROTEIN"/>
    <property type="match status" value="1"/>
</dbReference>
<protein>
    <submittedName>
        <fullName evidence="3">Lipoprotein</fullName>
    </submittedName>
    <submittedName>
        <fullName evidence="4">Transglycosylase SLT domain-containing protein</fullName>
    </submittedName>
</protein>
<dbReference type="EMBL" id="VCJR02000001">
    <property type="protein sequence ID" value="NHK27767.1"/>
    <property type="molecule type" value="Genomic_DNA"/>
</dbReference>
<dbReference type="Proteomes" id="UP000621856">
    <property type="component" value="Unassembled WGS sequence"/>
</dbReference>
<gene>
    <name evidence="4" type="ORF">FF098_007630</name>
    <name evidence="3" type="ORF">GCM10011355_15340</name>
</gene>
<dbReference type="InterPro" id="IPR045795">
    <property type="entry name" value="SLT_4"/>
</dbReference>
<keyword evidence="1" id="KW-0732">Signal</keyword>
<keyword evidence="3" id="KW-0449">Lipoprotein</keyword>
<reference evidence="3" key="1">
    <citation type="journal article" date="2014" name="Int. J. Syst. Evol. Microbiol.">
        <title>Complete genome sequence of Corynebacterium casei LMG S-19264T (=DSM 44701T), isolated from a smear-ripened cheese.</title>
        <authorList>
            <consortium name="US DOE Joint Genome Institute (JGI-PGF)"/>
            <person name="Walter F."/>
            <person name="Albersmeier A."/>
            <person name="Kalinowski J."/>
            <person name="Ruckert C."/>
        </authorList>
    </citation>
    <scope>NUCLEOTIDE SEQUENCE</scope>
    <source>
        <strain evidence="3">CGMCC 1.14984</strain>
    </source>
</reference>
<sequence>MVRYSRLLVIAALTGLVAACATTPPAQQENACKIFEDKRSWYSATRKVEKKYGVPISLQLAIVKQESAFRSHAKPERGKFLFIFPGARPSSATGYAQALDTTWETYKADTGRRFADRNDFDDAVDFIGWYADLSRQRSGIRPGDAYNQYLAYHEGQGGYNRGSYRGKPGVQTIARQVAHNAQTYESQLNRCEKKFRRGIPLIPFI</sequence>
<feature type="signal peptide" evidence="1">
    <location>
        <begin position="1"/>
        <end position="21"/>
    </location>
</feature>
<organism evidence="3 5">
    <name type="scientific">Aquisalinus luteolus</name>
    <dbReference type="NCBI Taxonomy" id="1566827"/>
    <lineage>
        <taxon>Bacteria</taxon>
        <taxon>Pseudomonadati</taxon>
        <taxon>Pseudomonadota</taxon>
        <taxon>Alphaproteobacteria</taxon>
        <taxon>Parvularculales</taxon>
        <taxon>Parvularculaceae</taxon>
        <taxon>Aquisalinus</taxon>
    </lineage>
</organism>
<dbReference type="RefSeq" id="WP_155138979.1">
    <property type="nucleotide sequence ID" value="NZ_BMGZ01000001.1"/>
</dbReference>
<dbReference type="CDD" id="cd00442">
    <property type="entry name" value="Lyz-like"/>
    <property type="match status" value="1"/>
</dbReference>
<dbReference type="InterPro" id="IPR023346">
    <property type="entry name" value="Lysozyme-like_dom_sf"/>
</dbReference>
<comment type="caution">
    <text evidence="3">The sequence shown here is derived from an EMBL/GenBank/DDBJ whole genome shotgun (WGS) entry which is preliminary data.</text>
</comment>
<accession>A0A8J3ER66</accession>
<feature type="chain" id="PRO_5035165098" evidence="1">
    <location>
        <begin position="22"/>
        <end position="205"/>
    </location>
</feature>
<reference evidence="3" key="3">
    <citation type="submission" date="2020-09" db="EMBL/GenBank/DDBJ databases">
        <authorList>
            <person name="Sun Q."/>
            <person name="Zhou Y."/>
        </authorList>
    </citation>
    <scope>NUCLEOTIDE SEQUENCE</scope>
    <source>
        <strain evidence="3">CGMCC 1.14984</strain>
    </source>
</reference>
<dbReference type="Proteomes" id="UP000818603">
    <property type="component" value="Unassembled WGS sequence"/>
</dbReference>
<dbReference type="EMBL" id="BMGZ01000001">
    <property type="protein sequence ID" value="GGH96438.1"/>
    <property type="molecule type" value="Genomic_DNA"/>
</dbReference>
<reference evidence="4 6" key="2">
    <citation type="submission" date="2020-02" db="EMBL/GenBank/DDBJ databases">
        <title>Genome sequence of Parvularcula flava strain NH6-79.</title>
        <authorList>
            <person name="Abdul Karim M.H."/>
            <person name="Lam M.Q."/>
            <person name="Chen S.J."/>
            <person name="Yahya A."/>
            <person name="Shahir S."/>
            <person name="Shamsir M.S."/>
            <person name="Chong C.S."/>
        </authorList>
    </citation>
    <scope>NUCLEOTIDE SEQUENCE [LARGE SCALE GENOMIC DNA]</scope>
    <source>
        <strain evidence="4 6">NH6-79</strain>
    </source>
</reference>
<evidence type="ECO:0000313" key="3">
    <source>
        <dbReference type="EMBL" id="GGH96438.1"/>
    </source>
</evidence>
<dbReference type="AlphaFoldDB" id="A0A8J3ER66"/>
<evidence type="ECO:0000259" key="2">
    <source>
        <dbReference type="Pfam" id="PF19489"/>
    </source>
</evidence>